<accession>A0A8T9Q4T9</accession>
<evidence type="ECO:0000313" key="2">
    <source>
        <dbReference type="Proteomes" id="UP000831796"/>
    </source>
</evidence>
<dbReference type="KEGG" id="hcu:MUN79_19250"/>
<dbReference type="EMBL" id="CP095046">
    <property type="protein sequence ID" value="UOQ70810.1"/>
    <property type="molecule type" value="Genomic_DNA"/>
</dbReference>
<dbReference type="GO" id="GO:1902929">
    <property type="term" value="C:plasma membrane of growing cell tip"/>
    <property type="evidence" value="ECO:0007669"/>
    <property type="project" value="TreeGrafter"/>
</dbReference>
<reference evidence="1" key="1">
    <citation type="submission" date="2022-04" db="EMBL/GenBank/DDBJ databases">
        <title>Hymenobacter sp. isolated from the air.</title>
        <authorList>
            <person name="Won M."/>
            <person name="Lee C.-M."/>
            <person name="Woen H.-Y."/>
            <person name="Kwon S.-W."/>
        </authorList>
    </citation>
    <scope>NUCLEOTIDE SEQUENCE</scope>
    <source>
        <strain evidence="1">5116S-3</strain>
    </source>
</reference>
<name>A0A8T9Q4T9_9BACT</name>
<dbReference type="SUPFAM" id="SSF50965">
    <property type="entry name" value="Galactose oxidase, central domain"/>
    <property type="match status" value="2"/>
</dbReference>
<dbReference type="PANTHER" id="PTHR31778:SF2">
    <property type="entry name" value="BUD SITE SELECTION PROTEIN RAX2"/>
    <property type="match status" value="1"/>
</dbReference>
<sequence>MQHTYSLAAGRRARVVRPFVYLFLLAALLLTGPRWGWAQAPSISTVLNADGTLRDGVQGSFDAKGYELSTGAGGQPVLRPGASEWNGLGGGPVGQQNGVTGVVTAIAVSGSIVYVAGQISSAGGVAVNNIAQWNGTTWSALGTGVTNTVNALALQGTDLYVGGSFSTAGGIAVRRIAKWDGTSWSRLGTSTAYGVTGGDVSALAVIGNNVYVGGDFTQAGGVAAPSVARWDGTAWSSLGTGITSATGASGRVHAFATNGNRLYVGGFFATAGGIAANSVAQWDGAGWSSLGAGAANGVDLSVDALLMHNNTLYVGGNFTTAGAQPSPGLARWDGSAWSRVGTAEADGSGGEVWSLALNGTTLYVGGCLAR</sequence>
<dbReference type="AlphaFoldDB" id="A0A8T9Q4T9"/>
<keyword evidence="2" id="KW-1185">Reference proteome</keyword>
<evidence type="ECO:0000313" key="1">
    <source>
        <dbReference type="EMBL" id="UOQ70810.1"/>
    </source>
</evidence>
<gene>
    <name evidence="1" type="ORF">MUN79_19250</name>
</gene>
<evidence type="ECO:0008006" key="3">
    <source>
        <dbReference type="Google" id="ProtNLM"/>
    </source>
</evidence>
<proteinExistence type="predicted"/>
<protein>
    <recommendedName>
        <fullName evidence="3">Cortical protein marker for cell polarity</fullName>
    </recommendedName>
</protein>
<dbReference type="Proteomes" id="UP000831796">
    <property type="component" value="Chromosome"/>
</dbReference>
<organism evidence="1 2">
    <name type="scientific">Hymenobacter cellulosilyticus</name>
    <dbReference type="NCBI Taxonomy" id="2932248"/>
    <lineage>
        <taxon>Bacteria</taxon>
        <taxon>Pseudomonadati</taxon>
        <taxon>Bacteroidota</taxon>
        <taxon>Cytophagia</taxon>
        <taxon>Cytophagales</taxon>
        <taxon>Hymenobacteraceae</taxon>
        <taxon>Hymenobacter</taxon>
    </lineage>
</organism>
<dbReference type="InterPro" id="IPR011043">
    <property type="entry name" value="Gal_Oxase/kelch_b-propeller"/>
</dbReference>
<dbReference type="RefSeq" id="WP_244674227.1">
    <property type="nucleotide sequence ID" value="NZ_CP095046.1"/>
</dbReference>
<dbReference type="PANTHER" id="PTHR31778">
    <property type="entry name" value="BUD SITE SELECTION PROTEIN RAX2"/>
    <property type="match status" value="1"/>
</dbReference>